<evidence type="ECO:0000256" key="1">
    <source>
        <dbReference type="SAM" id="Phobius"/>
    </source>
</evidence>
<dbReference type="Proteomes" id="UP000694660">
    <property type="component" value="Unassembled WGS sequence"/>
</dbReference>
<feature type="transmembrane region" description="Helical" evidence="1">
    <location>
        <begin position="290"/>
        <end position="312"/>
    </location>
</feature>
<protein>
    <submittedName>
        <fullName evidence="3">Glycosyltransferase family 2 protein</fullName>
    </submittedName>
</protein>
<dbReference type="InterPro" id="IPR001173">
    <property type="entry name" value="Glyco_trans_2-like"/>
</dbReference>
<keyword evidence="1" id="KW-0812">Transmembrane</keyword>
<dbReference type="Gene3D" id="3.90.550.10">
    <property type="entry name" value="Spore Coat Polysaccharide Biosynthesis Protein SpsA, Chain A"/>
    <property type="match status" value="1"/>
</dbReference>
<dbReference type="CDD" id="cd00761">
    <property type="entry name" value="Glyco_tranf_GTA_type"/>
    <property type="match status" value="1"/>
</dbReference>
<dbReference type="GO" id="GO:0016758">
    <property type="term" value="F:hexosyltransferase activity"/>
    <property type="evidence" value="ECO:0007669"/>
    <property type="project" value="UniProtKB-ARBA"/>
</dbReference>
<feature type="domain" description="Glycosyltransferase 2-like" evidence="2">
    <location>
        <begin position="7"/>
        <end position="136"/>
    </location>
</feature>
<keyword evidence="1" id="KW-1133">Transmembrane helix</keyword>
<accession>A0A944HC42</accession>
<keyword evidence="4" id="KW-1185">Reference proteome</keyword>
<evidence type="ECO:0000313" key="3">
    <source>
        <dbReference type="EMBL" id="MBT0962317.1"/>
    </source>
</evidence>
<evidence type="ECO:0000259" key="2">
    <source>
        <dbReference type="Pfam" id="PF00535"/>
    </source>
</evidence>
<reference evidence="4" key="1">
    <citation type="journal article" date="2022" name="ISME J.">
        <title>Genetic and phylogenetic analysis of dissimilatory iodate-reducing bacteria identifies potential niches across the world's oceans.</title>
        <authorList>
            <person name="Reyes-Umana V."/>
            <person name="Henning Z."/>
            <person name="Lee K."/>
            <person name="Barnum T.P."/>
            <person name="Coates J.D."/>
        </authorList>
    </citation>
    <scope>NUCLEOTIDE SEQUENCE [LARGE SCALE GENOMIC DNA]</scope>
    <source>
        <strain evidence="4">IR12</strain>
    </source>
</reference>
<dbReference type="InterPro" id="IPR029044">
    <property type="entry name" value="Nucleotide-diphossugar_trans"/>
</dbReference>
<name>A0A944HC42_DENI1</name>
<dbReference type="EMBL" id="JAEKFT010000015">
    <property type="protein sequence ID" value="MBT0962317.1"/>
    <property type="molecule type" value="Genomic_DNA"/>
</dbReference>
<keyword evidence="1" id="KW-0472">Membrane</keyword>
<proteinExistence type="predicted"/>
<evidence type="ECO:0000313" key="4">
    <source>
        <dbReference type="Proteomes" id="UP000694660"/>
    </source>
</evidence>
<dbReference type="RefSeq" id="WP_214362262.1">
    <property type="nucleotide sequence ID" value="NZ_JAEKFT010000015.1"/>
</dbReference>
<comment type="caution">
    <text evidence="3">The sequence shown here is derived from an EMBL/GenBank/DDBJ whole genome shotgun (WGS) entry which is preliminary data.</text>
</comment>
<gene>
    <name evidence="3" type="ORF">I8J34_14145</name>
</gene>
<dbReference type="PANTHER" id="PTHR22916">
    <property type="entry name" value="GLYCOSYLTRANSFERASE"/>
    <property type="match status" value="1"/>
</dbReference>
<organism evidence="3 4">
    <name type="scientific">Denitromonas iodatirespirans</name>
    <dbReference type="NCBI Taxonomy" id="2795389"/>
    <lineage>
        <taxon>Bacteria</taxon>
        <taxon>Pseudomonadati</taxon>
        <taxon>Pseudomonadota</taxon>
        <taxon>Betaproteobacteria</taxon>
        <taxon>Rhodocyclales</taxon>
        <taxon>Zoogloeaceae</taxon>
        <taxon>Denitromonas</taxon>
    </lineage>
</organism>
<dbReference type="AlphaFoldDB" id="A0A944HC42"/>
<dbReference type="Pfam" id="PF00535">
    <property type="entry name" value="Glycos_transf_2"/>
    <property type="match status" value="1"/>
</dbReference>
<dbReference type="SUPFAM" id="SSF53448">
    <property type="entry name" value="Nucleotide-diphospho-sugar transferases"/>
    <property type="match status" value="1"/>
</dbReference>
<sequence>MTSPRLSVCIPAYNRAGQLPPLLDSIFRQNFDDLEVVIAEDGSPERDAIRQVAETYADRYPGRLHYVENPKNLGYDGNLRRLIELAHGDFVVFMGNDDLMAPEAAARIASAATRHPNIGVVLRSYASFHDDPQHVEQVFRYFDGERFFPAGIDTIVTFFRRSVFISGMVVNREAALACSTPEFDGSLLYQQHLVGHILAKHNGVYVPDILSFHRLGGTPDFGNSEVERGRFVPREQTPESSVHFMRGMLTIARSLETKLGLPLYVPILKDIGNYSYPILSIQADRSASVFLRYLLALARLGFWRVPLFYGYALGLLSLGRRRCDTVIAKIKRKLGRAPRLGAVYEGNKEGRY</sequence>